<feature type="compositionally biased region" description="Pro residues" evidence="1">
    <location>
        <begin position="75"/>
        <end position="84"/>
    </location>
</feature>
<sequence>MKSRKAPDGRSYTFTCTPVSEAEGRGVLVFATDVTDHAEAAERLRASERRQRETAVTLQRSLLPRNWRSPTTCASPPPTTPAAPRPRSAATGTT</sequence>
<evidence type="ECO:0000313" key="3">
    <source>
        <dbReference type="EMBL" id="BFO22769.1"/>
    </source>
</evidence>
<feature type="compositionally biased region" description="Low complexity" evidence="1">
    <location>
        <begin position="85"/>
        <end position="94"/>
    </location>
</feature>
<name>A0AAT9HZY7_9ACTN</name>
<protein>
    <recommendedName>
        <fullName evidence="2">PAC domain-containing protein</fullName>
    </recommendedName>
</protein>
<reference evidence="3" key="2">
    <citation type="submission" date="2024-07" db="EMBL/GenBank/DDBJ databases">
        <title>Streptomyces haneummycinica sp. nov., a new antibiotic-producing actinobacterium isolated from marine sediment.</title>
        <authorList>
            <person name="Uemura M."/>
            <person name="Hamada M."/>
            <person name="Hirano S."/>
            <person name="Kobayashi K."/>
            <person name="Ohshiro T."/>
            <person name="Kobayashi T."/>
            <person name="Terahara T."/>
        </authorList>
    </citation>
    <scope>NUCLEOTIDE SEQUENCE</scope>
    <source>
        <strain evidence="3">KM77-8</strain>
    </source>
</reference>
<proteinExistence type="predicted"/>
<reference evidence="3" key="1">
    <citation type="submission" date="2024-06" db="EMBL/GenBank/DDBJ databases">
        <authorList>
            <consortium name="consrtm"/>
            <person name="Uemura M."/>
            <person name="Terahara T."/>
        </authorList>
    </citation>
    <scope>NUCLEOTIDE SEQUENCE</scope>
    <source>
        <strain evidence="3">KM77-8</strain>
    </source>
</reference>
<organism evidence="3">
    <name type="scientific">Streptomyces haneummycinicus</name>
    <dbReference type="NCBI Taxonomy" id="3074435"/>
    <lineage>
        <taxon>Bacteria</taxon>
        <taxon>Bacillati</taxon>
        <taxon>Actinomycetota</taxon>
        <taxon>Actinomycetes</taxon>
        <taxon>Kitasatosporales</taxon>
        <taxon>Streptomycetaceae</taxon>
        <taxon>Streptomyces</taxon>
    </lineage>
</organism>
<dbReference type="PROSITE" id="PS50113">
    <property type="entry name" value="PAC"/>
    <property type="match status" value="1"/>
</dbReference>
<accession>A0AAT9HZY7</accession>
<dbReference type="Gene3D" id="3.30.450.20">
    <property type="entry name" value="PAS domain"/>
    <property type="match status" value="1"/>
</dbReference>
<dbReference type="InterPro" id="IPR000700">
    <property type="entry name" value="PAS-assoc_C"/>
</dbReference>
<evidence type="ECO:0000259" key="2">
    <source>
        <dbReference type="PROSITE" id="PS50113"/>
    </source>
</evidence>
<evidence type="ECO:0000256" key="1">
    <source>
        <dbReference type="SAM" id="MobiDB-lite"/>
    </source>
</evidence>
<gene>
    <name evidence="3" type="ORF">SHKM778_91570</name>
</gene>
<feature type="region of interest" description="Disordered" evidence="1">
    <location>
        <begin position="62"/>
        <end position="94"/>
    </location>
</feature>
<feature type="domain" description="PAC" evidence="2">
    <location>
        <begin position="1"/>
        <end position="46"/>
    </location>
</feature>
<dbReference type="EMBL" id="AP035768">
    <property type="protein sequence ID" value="BFO22769.1"/>
    <property type="molecule type" value="Genomic_DNA"/>
</dbReference>
<dbReference type="AlphaFoldDB" id="A0AAT9HZY7"/>